<sequence length="304" mass="34589">MSFYQDYNDKLAIEQWNTFERGAYRTIKVTPLSPALGAEIEGVDLRQETAPEQLAEIRQAITENLVLVFRDQKIAAEDHKRFARYFGTLHRHLLAGNSTLSARSQDPEILAWKTGRSSRYTAGDAWHNDVSCDPEPIWGSFLRVTRMPEIGGGDTAFTNLHLAYESLSDPIKRLLDGLTAIHDGRQAWTAGYGAEPDPGQTFPASEHPVVARHPFSGRKFLFVNPAFTSHVVQLTRAESDALLQLLFRHVEKHLAFQAHIHWTPDTLIFWDNWATQHHAIWDYYPFERWGERVSASLGFPPQQA</sequence>
<dbReference type="SUPFAM" id="SSF51197">
    <property type="entry name" value="Clavaminate synthase-like"/>
    <property type="match status" value="1"/>
</dbReference>
<dbReference type="Pfam" id="PF02668">
    <property type="entry name" value="TauD"/>
    <property type="match status" value="1"/>
</dbReference>
<keyword evidence="4" id="KW-0560">Oxidoreductase</keyword>
<dbReference type="RefSeq" id="WP_169069511.1">
    <property type="nucleotide sequence ID" value="NZ_JAZKUC010000001.1"/>
</dbReference>
<dbReference type="PANTHER" id="PTHR30468:SF1">
    <property type="entry name" value="ALPHA-KETOGLUTARATE-DEPENDENT SULFONATE DIOXYGENASE"/>
    <property type="match status" value="1"/>
</dbReference>
<comment type="similarity">
    <text evidence="1">Belongs to the TfdA dioxygenase family.</text>
</comment>
<evidence type="ECO:0000313" key="7">
    <source>
        <dbReference type="EMBL" id="NMQ04517.1"/>
    </source>
</evidence>
<name>A0ABX1T6T2_9PROT</name>
<evidence type="ECO:0000313" key="8">
    <source>
        <dbReference type="Proteomes" id="UP000886469"/>
    </source>
</evidence>
<evidence type="ECO:0000256" key="1">
    <source>
        <dbReference type="ARBA" id="ARBA00005896"/>
    </source>
</evidence>
<keyword evidence="3 7" id="KW-0223">Dioxygenase</keyword>
<protein>
    <submittedName>
        <fullName evidence="7">TauD/TfdA family dioxygenase</fullName>
    </submittedName>
</protein>
<keyword evidence="2" id="KW-0479">Metal-binding</keyword>
<evidence type="ECO:0000256" key="4">
    <source>
        <dbReference type="ARBA" id="ARBA00023002"/>
    </source>
</evidence>
<comment type="caution">
    <text evidence="7">The sequence shown here is derived from an EMBL/GenBank/DDBJ whole genome shotgun (WGS) entry which is preliminary data.</text>
</comment>
<evidence type="ECO:0000256" key="5">
    <source>
        <dbReference type="ARBA" id="ARBA00023004"/>
    </source>
</evidence>
<dbReference type="GO" id="GO:0051213">
    <property type="term" value="F:dioxygenase activity"/>
    <property type="evidence" value="ECO:0007669"/>
    <property type="project" value="UniProtKB-KW"/>
</dbReference>
<keyword evidence="8" id="KW-1185">Reference proteome</keyword>
<evidence type="ECO:0000259" key="6">
    <source>
        <dbReference type="Pfam" id="PF02668"/>
    </source>
</evidence>
<gene>
    <name evidence="7" type="ORF">E4Q08_04200</name>
</gene>
<dbReference type="Proteomes" id="UP000886469">
    <property type="component" value="Unassembled WGS sequence"/>
</dbReference>
<dbReference type="InterPro" id="IPR042098">
    <property type="entry name" value="TauD-like_sf"/>
</dbReference>
<feature type="domain" description="TauD/TfdA-like" evidence="6">
    <location>
        <begin position="29"/>
        <end position="293"/>
    </location>
</feature>
<organism evidence="7 8">
    <name type="scientific">Candidatus Accumulibacter contiguus</name>
    <dbReference type="NCBI Taxonomy" id="2954381"/>
    <lineage>
        <taxon>Bacteria</taxon>
        <taxon>Pseudomonadati</taxon>
        <taxon>Pseudomonadota</taxon>
        <taxon>Betaproteobacteria</taxon>
        <taxon>Candidatus Accumulibacter</taxon>
    </lineage>
</organism>
<keyword evidence="5" id="KW-0408">Iron</keyword>
<dbReference type="PANTHER" id="PTHR30468">
    <property type="entry name" value="ALPHA-KETOGLUTARATE-DEPENDENT SULFONATE DIOXYGENASE"/>
    <property type="match status" value="1"/>
</dbReference>
<dbReference type="InterPro" id="IPR051323">
    <property type="entry name" value="AtsK-like"/>
</dbReference>
<evidence type="ECO:0000256" key="3">
    <source>
        <dbReference type="ARBA" id="ARBA00022964"/>
    </source>
</evidence>
<accession>A0ABX1T6T2</accession>
<proteinExistence type="inferred from homology"/>
<reference evidence="7" key="1">
    <citation type="submission" date="2019-03" db="EMBL/GenBank/DDBJ databases">
        <title>Metabolic reconstructions from genomes of highly enriched 'Candidatus Accumulibacter' and 'Candidatus Competibacter' bioreactor populations.</title>
        <authorList>
            <person name="Annavajhala M.K."/>
            <person name="Welles L."/>
            <person name="Abbas B."/>
            <person name="Sorokin D."/>
            <person name="Park H."/>
            <person name="Van Loosdrecht M."/>
            <person name="Chandran K."/>
        </authorList>
    </citation>
    <scope>NUCLEOTIDE SEQUENCE</scope>
    <source>
        <strain evidence="7">SBR_L</strain>
    </source>
</reference>
<dbReference type="InterPro" id="IPR003819">
    <property type="entry name" value="TauD/TfdA-like"/>
</dbReference>
<dbReference type="Gene3D" id="3.60.130.10">
    <property type="entry name" value="Clavaminate synthase-like"/>
    <property type="match status" value="1"/>
</dbReference>
<evidence type="ECO:0000256" key="2">
    <source>
        <dbReference type="ARBA" id="ARBA00022723"/>
    </source>
</evidence>
<dbReference type="EMBL" id="SPMX01000009">
    <property type="protein sequence ID" value="NMQ04517.1"/>
    <property type="molecule type" value="Genomic_DNA"/>
</dbReference>